<name>A0A9D1LY01_9FIRM</name>
<comment type="caution">
    <text evidence="1">The sequence shown here is derived from an EMBL/GenBank/DDBJ whole genome shotgun (WGS) entry which is preliminary data.</text>
</comment>
<reference evidence="1" key="2">
    <citation type="journal article" date="2021" name="PeerJ">
        <title>Extensive microbial diversity within the chicken gut microbiome revealed by metagenomics and culture.</title>
        <authorList>
            <person name="Gilroy R."/>
            <person name="Ravi A."/>
            <person name="Getino M."/>
            <person name="Pursley I."/>
            <person name="Horton D.L."/>
            <person name="Alikhan N.F."/>
            <person name="Baker D."/>
            <person name="Gharbi K."/>
            <person name="Hall N."/>
            <person name="Watson M."/>
            <person name="Adriaenssens E.M."/>
            <person name="Foster-Nyarko E."/>
            <person name="Jarju S."/>
            <person name="Secka A."/>
            <person name="Antonio M."/>
            <person name="Oren A."/>
            <person name="Chaudhuri R.R."/>
            <person name="La Ragione R."/>
            <person name="Hildebrand F."/>
            <person name="Pallen M.J."/>
        </authorList>
    </citation>
    <scope>NUCLEOTIDE SEQUENCE</scope>
    <source>
        <strain evidence="1">ChiGjej1B1-1684</strain>
    </source>
</reference>
<dbReference type="Pfam" id="PF07554">
    <property type="entry name" value="FIVAR"/>
    <property type="match status" value="1"/>
</dbReference>
<dbReference type="EMBL" id="DVNG01000047">
    <property type="protein sequence ID" value="HIU50056.1"/>
    <property type="molecule type" value="Genomic_DNA"/>
</dbReference>
<dbReference type="InterPro" id="IPR013784">
    <property type="entry name" value="Carb-bd-like_fold"/>
</dbReference>
<dbReference type="Pfam" id="PF13620">
    <property type="entry name" value="CarboxypepD_reg"/>
    <property type="match status" value="1"/>
</dbReference>
<dbReference type="Proteomes" id="UP000824118">
    <property type="component" value="Unassembled WGS sequence"/>
</dbReference>
<dbReference type="AlphaFoldDB" id="A0A9D1LY01"/>
<gene>
    <name evidence="1" type="ORF">IAD22_03480</name>
</gene>
<proteinExistence type="predicted"/>
<evidence type="ECO:0000313" key="1">
    <source>
        <dbReference type="EMBL" id="HIU50056.1"/>
    </source>
</evidence>
<dbReference type="Gene3D" id="1.20.1270.70">
    <property type="entry name" value="Designed single chain three-helix bundle"/>
    <property type="match status" value="1"/>
</dbReference>
<dbReference type="InterPro" id="IPR013320">
    <property type="entry name" value="ConA-like_dom_sf"/>
</dbReference>
<accession>A0A9D1LY01</accession>
<dbReference type="SUPFAM" id="SSF49899">
    <property type="entry name" value="Concanavalin A-like lectins/glucanases"/>
    <property type="match status" value="1"/>
</dbReference>
<evidence type="ECO:0000313" key="2">
    <source>
        <dbReference type="Proteomes" id="UP000824118"/>
    </source>
</evidence>
<dbReference type="GO" id="GO:0030246">
    <property type="term" value="F:carbohydrate binding"/>
    <property type="evidence" value="ECO:0007669"/>
    <property type="project" value="InterPro"/>
</dbReference>
<protein>
    <submittedName>
        <fullName evidence="1">Ig-like domain-containing protein</fullName>
    </submittedName>
</protein>
<organism evidence="1 2">
    <name type="scientific">Candidatus Limousia pullorum</name>
    <dbReference type="NCBI Taxonomy" id="2840860"/>
    <lineage>
        <taxon>Bacteria</taxon>
        <taxon>Bacillati</taxon>
        <taxon>Bacillota</taxon>
        <taxon>Clostridia</taxon>
        <taxon>Eubacteriales</taxon>
        <taxon>Oscillospiraceae</taxon>
        <taxon>Oscillospiraceae incertae sedis</taxon>
        <taxon>Candidatus Limousia</taxon>
    </lineage>
</organism>
<sequence length="383" mass="41700">WFGIYSTSKAPENTDSFIGYKDLVIDNVSIKVSKSDKSEMMAAYEKYSGLNEVDYAPDQWAVFAEALANVEALFQNSDAEQAEVDAATQALIDAAEALEVAYGTITVTVKDEEGNPIEGAKVALDCYNDDTIAKQTGVADENGMVTFNNLRNREYGASASADGYTTRYGVTAPITVNETTNTDVILNKVSADGLLKEYDFEDGDVSMFVSPEDNAAGAVAATAVDGKAQIKFPGGGRACVYIEDEDLDRVKNGRIEADITAMQANGIRFGVNFRGSDFNHRVWVGVGDANDKYFWEWWNGSATSYSGMYSGQEHFKSGETVHLVAEIKNNTVKLTLDGEVVLNTSISGNIPTDGGWFGFECRNGYTFQLDNVKIYTNDTDPVF</sequence>
<dbReference type="Gene3D" id="2.60.120.870">
    <property type="match status" value="1"/>
</dbReference>
<feature type="non-terminal residue" evidence="1">
    <location>
        <position position="1"/>
    </location>
</feature>
<dbReference type="Gene3D" id="2.60.40.1120">
    <property type="entry name" value="Carboxypeptidase-like, regulatory domain"/>
    <property type="match status" value="1"/>
</dbReference>
<reference evidence="1" key="1">
    <citation type="submission" date="2020-10" db="EMBL/GenBank/DDBJ databases">
        <authorList>
            <person name="Gilroy R."/>
        </authorList>
    </citation>
    <scope>NUCLEOTIDE SEQUENCE</scope>
    <source>
        <strain evidence="1">ChiGjej1B1-1684</strain>
    </source>
</reference>
<dbReference type="SUPFAM" id="SSF49452">
    <property type="entry name" value="Starch-binding domain-like"/>
    <property type="match status" value="1"/>
</dbReference>